<protein>
    <submittedName>
        <fullName evidence="1">Uncharacterized protein</fullName>
    </submittedName>
</protein>
<evidence type="ECO:0000313" key="2">
    <source>
        <dbReference type="Proteomes" id="UP000054241"/>
    </source>
</evidence>
<dbReference type="Proteomes" id="UP000054241">
    <property type="component" value="Unassembled WGS sequence"/>
</dbReference>
<comment type="caution">
    <text evidence="1">The sequence shown here is derived from an EMBL/GenBank/DDBJ whole genome shotgun (WGS) entry which is preliminary data.</text>
</comment>
<accession>A0A124HDD3</accession>
<evidence type="ECO:0000313" key="1">
    <source>
        <dbReference type="EMBL" id="KUM97223.1"/>
    </source>
</evidence>
<dbReference type="EMBL" id="LMWL01000011">
    <property type="protein sequence ID" value="KUM97223.1"/>
    <property type="molecule type" value="Genomic_DNA"/>
</dbReference>
<sequence length="307" mass="33142">MVALPAADTLAEPQKLPAKSAVQDYFRVRTAELTAGQAARQAVEVIHRGLVDLRDTPLAGSDIARETAAMRQVVVDLAGDDADLTDDGGEGVEPGLDTQADVPSFAPRRPEDMWLARWITGHHVHVLFNVYATFALRSANQALRDGDWPEATALLARTTVYVQGFPAARAHAAALPAEHYANAVRPTMVPTVVPVPLSGSAHVEYRAYRKAVEELIAALPEPIEQLALRAPELAFAREALLEADLIEAERHVCLVEPVVGSARSLVQPPATTDNAVSVLRAMRHKRAAAIAPYVRFKDSLAKVLRDG</sequence>
<gene>
    <name evidence="1" type="ORF">AQI88_08055</name>
</gene>
<name>A0A124HDD3_9ACTN</name>
<keyword evidence="2" id="KW-1185">Reference proteome</keyword>
<proteinExistence type="predicted"/>
<reference evidence="1 2" key="1">
    <citation type="submission" date="2015-10" db="EMBL/GenBank/DDBJ databases">
        <title>Draft genome sequence of Streptomyces cellostaticus DSM 40189, type strain for the species Streptomyces cellostaticus.</title>
        <authorList>
            <person name="Ruckert C."/>
            <person name="Winkler A."/>
            <person name="Kalinowski J."/>
            <person name="Kampfer P."/>
            <person name="Glaeser S."/>
        </authorList>
    </citation>
    <scope>NUCLEOTIDE SEQUENCE [LARGE SCALE GENOMIC DNA]</scope>
    <source>
        <strain evidence="1 2">DSM 40189</strain>
    </source>
</reference>
<organism evidence="1 2">
    <name type="scientific">Streptomyces cellostaticus</name>
    <dbReference type="NCBI Taxonomy" id="67285"/>
    <lineage>
        <taxon>Bacteria</taxon>
        <taxon>Bacillati</taxon>
        <taxon>Actinomycetota</taxon>
        <taxon>Actinomycetes</taxon>
        <taxon>Kitasatosporales</taxon>
        <taxon>Streptomycetaceae</taxon>
        <taxon>Streptomyces</taxon>
    </lineage>
</organism>
<dbReference type="AlphaFoldDB" id="A0A124HDD3"/>
<dbReference type="STRING" id="67285.AQI88_08055"/>